<dbReference type="PROSITE" id="PS01008">
    <property type="entry name" value="DNAA"/>
    <property type="match status" value="1"/>
</dbReference>
<dbReference type="EMBL" id="MHCJ01000001">
    <property type="protein sequence ID" value="OGY19066.1"/>
    <property type="molecule type" value="Genomic_DNA"/>
</dbReference>
<dbReference type="InterPro" id="IPR010921">
    <property type="entry name" value="Trp_repressor/repl_initiator"/>
</dbReference>
<dbReference type="InterPro" id="IPR018312">
    <property type="entry name" value="Chromosome_initiator_DnaA_CS"/>
</dbReference>
<dbReference type="Pfam" id="PF11638">
    <property type="entry name" value="DnaA_N"/>
    <property type="match status" value="1"/>
</dbReference>
<dbReference type="AlphaFoldDB" id="A0A1G1VUI3"/>
<reference evidence="14 15" key="1">
    <citation type="journal article" date="2016" name="Nat. Commun.">
        <title>Thousands of microbial genomes shed light on interconnected biogeochemical processes in an aquifer system.</title>
        <authorList>
            <person name="Anantharaman K."/>
            <person name="Brown C.T."/>
            <person name="Hug L.A."/>
            <person name="Sharon I."/>
            <person name="Castelle C.J."/>
            <person name="Probst A.J."/>
            <person name="Thomas B.C."/>
            <person name="Singh A."/>
            <person name="Wilkins M.J."/>
            <person name="Karaoz U."/>
            <person name="Brodie E.L."/>
            <person name="Williams K.H."/>
            <person name="Hubbard S.S."/>
            <person name="Banfield J.F."/>
        </authorList>
    </citation>
    <scope>NUCLEOTIDE SEQUENCE [LARGE SCALE GENOMIC DNA]</scope>
</reference>
<dbReference type="InterPro" id="IPR038454">
    <property type="entry name" value="DnaA_N_sf"/>
</dbReference>
<dbReference type="InterPro" id="IPR013317">
    <property type="entry name" value="DnaA_dom"/>
</dbReference>
<dbReference type="PANTHER" id="PTHR30050">
    <property type="entry name" value="CHROMOSOMAL REPLICATION INITIATOR PROTEIN DNAA"/>
    <property type="match status" value="1"/>
</dbReference>
<dbReference type="GO" id="GO:0005886">
    <property type="term" value="C:plasma membrane"/>
    <property type="evidence" value="ECO:0007669"/>
    <property type="project" value="TreeGrafter"/>
</dbReference>
<dbReference type="HAMAP" id="MF_00377">
    <property type="entry name" value="DnaA_bact"/>
    <property type="match status" value="1"/>
</dbReference>
<evidence type="ECO:0000256" key="4">
    <source>
        <dbReference type="ARBA" id="ARBA00022741"/>
    </source>
</evidence>
<dbReference type="GO" id="GO:0006275">
    <property type="term" value="P:regulation of DNA replication"/>
    <property type="evidence" value="ECO:0007669"/>
    <property type="project" value="UniProtKB-UniRule"/>
</dbReference>
<protein>
    <recommendedName>
        <fullName evidence="8 9">Chromosomal replication initiator protein DnaA</fullName>
    </recommendedName>
</protein>
<dbReference type="Pfam" id="PF00308">
    <property type="entry name" value="Bac_DnaA"/>
    <property type="match status" value="1"/>
</dbReference>
<comment type="similarity">
    <text evidence="1 8 11">Belongs to the DnaA family.</text>
</comment>
<accession>A0A1G1VUI3</accession>
<keyword evidence="3 8" id="KW-0235">DNA replication</keyword>
<comment type="caution">
    <text evidence="8">Lacks conserved residue(s) required for the propagation of feature annotation.</text>
</comment>
<feature type="region of interest" description="Domain I, interacts with DnaA modulators" evidence="8">
    <location>
        <begin position="1"/>
        <end position="90"/>
    </location>
</feature>
<feature type="binding site" evidence="8">
    <location>
        <position position="168"/>
    </location>
    <ligand>
        <name>ATP</name>
        <dbReference type="ChEBI" id="CHEBI:30616"/>
    </ligand>
</feature>
<feature type="binding site" evidence="8">
    <location>
        <position position="167"/>
    </location>
    <ligand>
        <name>ATP</name>
        <dbReference type="ChEBI" id="CHEBI:30616"/>
    </ligand>
</feature>
<dbReference type="SUPFAM" id="SSF52540">
    <property type="entry name" value="P-loop containing nucleoside triphosphate hydrolases"/>
    <property type="match status" value="1"/>
</dbReference>
<comment type="function">
    <text evidence="8 10">Plays an essential role in the initiation and regulation of chromosomal replication. ATP-DnaA binds to the origin of replication (oriC) to initiate formation of the DNA replication initiation complex once per cell cycle. Binds the DnaA box (a 9 base pair repeat at the origin) and separates the double-stranded (ds)DNA. Forms a right-handed helical filament on oriC DNA; dsDNA binds to the exterior of the filament while single-stranded (ss)DNA is stabiized in the filament's interior. The ATP-DnaA-oriC complex binds and stabilizes one strand of the AT-rich DNA unwinding element (DUE), permitting loading of DNA polymerase. After initiation quickly degrades to an ADP-DnaA complex that is not apt for DNA replication. Binds acidic phospholipids.</text>
</comment>
<organism evidence="14 15">
    <name type="scientific">Candidatus Chisholmbacteria bacterium RIFCSPHIGHO2_01_FULL_52_32</name>
    <dbReference type="NCBI Taxonomy" id="1797591"/>
    <lineage>
        <taxon>Bacteria</taxon>
        <taxon>Candidatus Chisholmiibacteriota</taxon>
    </lineage>
</organism>
<comment type="caution">
    <text evidence="14">The sequence shown here is derived from an EMBL/GenBank/DDBJ whole genome shotgun (WGS) entry which is preliminary data.</text>
</comment>
<evidence type="ECO:0000256" key="7">
    <source>
        <dbReference type="ARBA" id="ARBA00023125"/>
    </source>
</evidence>
<evidence type="ECO:0000256" key="2">
    <source>
        <dbReference type="ARBA" id="ARBA00022490"/>
    </source>
</evidence>
<feature type="region of interest" description="Domain IV, binds dsDNA" evidence="8">
    <location>
        <begin position="336"/>
        <end position="458"/>
    </location>
</feature>
<feature type="domain" description="Chromosomal replication initiator DnaA C-terminal" evidence="13">
    <location>
        <begin position="366"/>
        <end position="435"/>
    </location>
</feature>
<evidence type="ECO:0000313" key="15">
    <source>
        <dbReference type="Proteomes" id="UP000179233"/>
    </source>
</evidence>
<dbReference type="InterPro" id="IPR020591">
    <property type="entry name" value="Chromosome_initiator_DnaA-like"/>
</dbReference>
<evidence type="ECO:0000313" key="14">
    <source>
        <dbReference type="EMBL" id="OGY19066.1"/>
    </source>
</evidence>
<dbReference type="Proteomes" id="UP000179233">
    <property type="component" value="Unassembled WGS sequence"/>
</dbReference>
<dbReference type="PANTHER" id="PTHR30050:SF2">
    <property type="entry name" value="CHROMOSOMAL REPLICATION INITIATOR PROTEIN DNAA"/>
    <property type="match status" value="1"/>
</dbReference>
<evidence type="ECO:0000256" key="11">
    <source>
        <dbReference type="RuleBase" id="RU004227"/>
    </source>
</evidence>
<dbReference type="NCBIfam" id="TIGR00362">
    <property type="entry name" value="DnaA"/>
    <property type="match status" value="1"/>
</dbReference>
<evidence type="ECO:0000256" key="3">
    <source>
        <dbReference type="ARBA" id="ARBA00022705"/>
    </source>
</evidence>
<evidence type="ECO:0000259" key="12">
    <source>
        <dbReference type="SMART" id="SM00382"/>
    </source>
</evidence>
<keyword evidence="7 8" id="KW-0238">DNA-binding</keyword>
<evidence type="ECO:0000256" key="10">
    <source>
        <dbReference type="RuleBase" id="RU000577"/>
    </source>
</evidence>
<evidence type="ECO:0000256" key="9">
    <source>
        <dbReference type="NCBIfam" id="TIGR00362"/>
    </source>
</evidence>
<comment type="subcellular location">
    <subcellularLocation>
        <location evidence="8">Cytoplasm</location>
    </subcellularLocation>
</comment>
<feature type="binding site" evidence="8">
    <location>
        <position position="166"/>
    </location>
    <ligand>
        <name>ATP</name>
        <dbReference type="ChEBI" id="CHEBI:30616"/>
    </ligand>
</feature>
<evidence type="ECO:0000256" key="5">
    <source>
        <dbReference type="ARBA" id="ARBA00022840"/>
    </source>
</evidence>
<dbReference type="PRINTS" id="PR00051">
    <property type="entry name" value="DNAA"/>
</dbReference>
<evidence type="ECO:0000256" key="8">
    <source>
        <dbReference type="HAMAP-Rule" id="MF_00377"/>
    </source>
</evidence>
<keyword evidence="4 8" id="KW-0547">Nucleotide-binding</keyword>
<dbReference type="GO" id="GO:0003688">
    <property type="term" value="F:DNA replication origin binding"/>
    <property type="evidence" value="ECO:0007669"/>
    <property type="project" value="UniProtKB-UniRule"/>
</dbReference>
<keyword evidence="6 8" id="KW-0446">Lipid-binding</keyword>
<dbReference type="GO" id="GO:0006270">
    <property type="term" value="P:DNA replication initiation"/>
    <property type="evidence" value="ECO:0007669"/>
    <property type="project" value="UniProtKB-UniRule"/>
</dbReference>
<dbReference type="InterPro" id="IPR013159">
    <property type="entry name" value="DnaA_C"/>
</dbReference>
<dbReference type="GO" id="GO:0005737">
    <property type="term" value="C:cytoplasm"/>
    <property type="evidence" value="ECO:0007669"/>
    <property type="project" value="UniProtKB-SubCell"/>
</dbReference>
<dbReference type="InterPro" id="IPR001957">
    <property type="entry name" value="Chromosome_initiator_DnaA"/>
</dbReference>
<dbReference type="Gene3D" id="3.40.50.300">
    <property type="entry name" value="P-loop containing nucleotide triphosphate hydrolases"/>
    <property type="match status" value="1"/>
</dbReference>
<dbReference type="SMART" id="SM00760">
    <property type="entry name" value="Bac_DnaA_C"/>
    <property type="match status" value="1"/>
</dbReference>
<dbReference type="CDD" id="cd06571">
    <property type="entry name" value="Bac_DnaA_C"/>
    <property type="match status" value="1"/>
</dbReference>
<dbReference type="GO" id="GO:0008289">
    <property type="term" value="F:lipid binding"/>
    <property type="evidence" value="ECO:0007669"/>
    <property type="project" value="UniProtKB-KW"/>
</dbReference>
<feature type="domain" description="AAA+ ATPase" evidence="12">
    <location>
        <begin position="153"/>
        <end position="399"/>
    </location>
</feature>
<dbReference type="Gene3D" id="1.10.1750.10">
    <property type="match status" value="1"/>
</dbReference>
<dbReference type="Gene3D" id="3.30.300.180">
    <property type="match status" value="1"/>
</dbReference>
<dbReference type="Pfam" id="PF08299">
    <property type="entry name" value="Bac_DnaA_C"/>
    <property type="match status" value="1"/>
</dbReference>
<evidence type="ECO:0000256" key="6">
    <source>
        <dbReference type="ARBA" id="ARBA00023121"/>
    </source>
</evidence>
<dbReference type="GO" id="GO:0005524">
    <property type="term" value="F:ATP binding"/>
    <property type="evidence" value="ECO:0007669"/>
    <property type="project" value="UniProtKB-UniRule"/>
</dbReference>
<dbReference type="InterPro" id="IPR027417">
    <property type="entry name" value="P-loop_NTPase"/>
</dbReference>
<evidence type="ECO:0000256" key="1">
    <source>
        <dbReference type="ARBA" id="ARBA00006583"/>
    </source>
</evidence>
<comment type="subunit">
    <text evidence="8">Oligomerizes as a right-handed, spiral filament on DNA at oriC.</text>
</comment>
<evidence type="ECO:0000259" key="13">
    <source>
        <dbReference type="SMART" id="SM00760"/>
    </source>
</evidence>
<dbReference type="InterPro" id="IPR003593">
    <property type="entry name" value="AAA+_ATPase"/>
</dbReference>
<dbReference type="Gene3D" id="1.10.8.60">
    <property type="match status" value="1"/>
</dbReference>
<dbReference type="CDD" id="cd00009">
    <property type="entry name" value="AAA"/>
    <property type="match status" value="1"/>
</dbReference>
<comment type="domain">
    <text evidence="8">Domain I is involved in oligomerization and binding regulators, domain II is flexibile and of varying length in different bacteria, domain III forms the AAA+ region, while domain IV binds dsDNA.</text>
</comment>
<gene>
    <name evidence="8" type="primary">dnaA</name>
    <name evidence="14" type="ORF">A2786_06030</name>
</gene>
<sequence>MTTAQLWKTVLSDLEVSLSHGNFMTWMAPTHLVRVQQVDVGRQIVEIACSSAYHKQFIEERYVGQIKEALDRITKQNNELVLTVASFTAAPSVPISEAAPLFRSEDTFAQLYHDAVLRVRLREDFTFETFAVSSSNEMAHAAAQAVAKSPGRAYNLLYIYGGVGVGKTHLTQAICHVMLKDHPDLSLIYCTGEEFTNEIIEAIRRKETHPFKKKYRSASALFIDDIQFIAGKATVQEEFFHTFNAIQREGGQVVLVSDQPPHAIDGLEDRLRSRFEGGLIIDIQQPNFELRTAILLIKARTLHVTLPIDAAKLISANVESARKLEGFLTRLVSEARLRNQPISEELVRGLLSNLNDREARLRPTARPKEVIHIVAAHFNLKSSILEGPKRLKIYVGPRHLAMYILRMDHHLPLEEIGGLLGGRDHTTVMHAIEKISNELSDSESLRIDLSTIRKKIYG</sequence>
<dbReference type="SUPFAM" id="SSF48295">
    <property type="entry name" value="TrpR-like"/>
    <property type="match status" value="1"/>
</dbReference>
<name>A0A1G1VUI3_9BACT</name>
<dbReference type="InterPro" id="IPR024633">
    <property type="entry name" value="DnaA_N_dom"/>
</dbReference>
<dbReference type="SMART" id="SM00382">
    <property type="entry name" value="AAA"/>
    <property type="match status" value="1"/>
</dbReference>
<proteinExistence type="inferred from homology"/>
<keyword evidence="5 8" id="KW-0067">ATP-binding</keyword>
<feature type="binding site" evidence="8">
    <location>
        <position position="164"/>
    </location>
    <ligand>
        <name>ATP</name>
        <dbReference type="ChEBI" id="CHEBI:30616"/>
    </ligand>
</feature>
<keyword evidence="2 8" id="KW-0963">Cytoplasm</keyword>